<dbReference type="Pfam" id="PF12146">
    <property type="entry name" value="Hydrolase_4"/>
    <property type="match status" value="1"/>
</dbReference>
<dbReference type="AlphaFoldDB" id="A0A2H0C3F1"/>
<evidence type="ECO:0000313" key="3">
    <source>
        <dbReference type="Proteomes" id="UP000230802"/>
    </source>
</evidence>
<accession>A0A2H0C3F1</accession>
<dbReference type="PANTHER" id="PTHR22946">
    <property type="entry name" value="DIENELACTONE HYDROLASE DOMAIN-CONTAINING PROTEIN-RELATED"/>
    <property type="match status" value="1"/>
</dbReference>
<reference evidence="2 3" key="1">
    <citation type="submission" date="2017-09" db="EMBL/GenBank/DDBJ databases">
        <title>Depth-based differentiation of microbial function through sediment-hosted aquifers and enrichment of novel symbionts in the deep terrestrial subsurface.</title>
        <authorList>
            <person name="Probst A.J."/>
            <person name="Ladd B."/>
            <person name="Jarett J.K."/>
            <person name="Geller-Mcgrath D.E."/>
            <person name="Sieber C.M."/>
            <person name="Emerson J.B."/>
            <person name="Anantharaman K."/>
            <person name="Thomas B.C."/>
            <person name="Malmstrom R."/>
            <person name="Stieglmeier M."/>
            <person name="Klingl A."/>
            <person name="Woyke T."/>
            <person name="Ryan C.M."/>
            <person name="Banfield J.F."/>
        </authorList>
    </citation>
    <scope>NUCLEOTIDE SEQUENCE [LARGE SCALE GENOMIC DNA]</scope>
    <source>
        <strain evidence="2">CG22_combo_CG10-13_8_21_14_all_33_16</strain>
    </source>
</reference>
<dbReference type="InterPro" id="IPR050261">
    <property type="entry name" value="FrsA_esterase"/>
</dbReference>
<feature type="domain" description="Serine aminopeptidase S33" evidence="1">
    <location>
        <begin position="31"/>
        <end position="135"/>
    </location>
</feature>
<evidence type="ECO:0000259" key="1">
    <source>
        <dbReference type="Pfam" id="PF12146"/>
    </source>
</evidence>
<dbReference type="Proteomes" id="UP000230802">
    <property type="component" value="Unassembled WGS sequence"/>
</dbReference>
<dbReference type="InterPro" id="IPR029058">
    <property type="entry name" value="AB_hydrolase_fold"/>
</dbReference>
<dbReference type="Gene3D" id="3.40.50.1820">
    <property type="entry name" value="alpha/beta hydrolase"/>
    <property type="match status" value="1"/>
</dbReference>
<sequence>MKIEKIKFKSAGYELVGEIDSPNYFKSKLPTVILFHGLTNSRKSCPLINETAEALTEAGFLVFRFDFYGSGESLGELRDKTVDILEQNAKDAVKFIINNPGVDRNRLGLWGRSTGGTLVCLLEKKINIKARVSLSAEIAFEKETFKFKQIINKEFELEKQGKKLPGTGKYKGPFEFNKNWYKSFRGLDKKIKNNLKNLDTILILGTSRDQKVTLDNACKIVNSVKEPKRIWIFPTDHDYAGFEKEAVEESVSWFKKYL</sequence>
<organism evidence="2 3">
    <name type="scientific">Candidatus Roizmanbacteria bacterium CG22_combo_CG10-13_8_21_14_all_33_16</name>
    <dbReference type="NCBI Taxonomy" id="1974859"/>
    <lineage>
        <taxon>Bacteria</taxon>
        <taxon>Candidatus Roizmaniibacteriota</taxon>
    </lineage>
</organism>
<protein>
    <recommendedName>
        <fullName evidence="1">Serine aminopeptidase S33 domain-containing protein</fullName>
    </recommendedName>
</protein>
<dbReference type="EMBL" id="PCTD01000110">
    <property type="protein sequence ID" value="PIP64432.1"/>
    <property type="molecule type" value="Genomic_DNA"/>
</dbReference>
<dbReference type="InterPro" id="IPR022742">
    <property type="entry name" value="Hydrolase_4"/>
</dbReference>
<proteinExistence type="predicted"/>
<name>A0A2H0C3F1_9BACT</name>
<evidence type="ECO:0000313" key="2">
    <source>
        <dbReference type="EMBL" id="PIP64432.1"/>
    </source>
</evidence>
<gene>
    <name evidence="2" type="ORF">COW96_02550</name>
</gene>
<dbReference type="SUPFAM" id="SSF53474">
    <property type="entry name" value="alpha/beta-Hydrolases"/>
    <property type="match status" value="1"/>
</dbReference>
<comment type="caution">
    <text evidence="2">The sequence shown here is derived from an EMBL/GenBank/DDBJ whole genome shotgun (WGS) entry which is preliminary data.</text>
</comment>